<dbReference type="PROSITE" id="PS50871">
    <property type="entry name" value="C1Q"/>
    <property type="match status" value="1"/>
</dbReference>
<dbReference type="PANTHER" id="PTHR15427">
    <property type="entry name" value="EMILIN ELASTIN MICROFIBRIL INTERFACE-LOCATED PROTEIN ELASTIN MICROFIBRIL INTERFACER"/>
    <property type="match status" value="1"/>
</dbReference>
<evidence type="ECO:0000256" key="2">
    <source>
        <dbReference type="ARBA" id="ARBA00022525"/>
    </source>
</evidence>
<keyword evidence="2" id="KW-0964">Secreted</keyword>
<evidence type="ECO:0000256" key="1">
    <source>
        <dbReference type="ARBA" id="ARBA00004613"/>
    </source>
</evidence>
<dbReference type="Pfam" id="PF00386">
    <property type="entry name" value="C1q"/>
    <property type="match status" value="1"/>
</dbReference>
<dbReference type="Gene3D" id="2.60.120.40">
    <property type="match status" value="1"/>
</dbReference>
<sequence>MTGIMQMLSNLTAELENLKTVEMEHLKQQIEKDQLTIQLLQNRVFSLETEQNNLSKLLSAQEFSTYLSGMNQLTHNLVDNEASDRNLTQQLSKAQDDIKQNNVSTTQLLRNQSMELEMLRRQSGKDRSTIQQLNGSLTQEIRGIKEQIASKSNHHAFTAGISSYNNDWTGDTLVFPVVIYSDGTGYNPSTGIFTAPTAGTYVFYVSVQSYYQKSIWLDIVLNGSSKVTAMAYYMYESDSSIAIYQTGTNLVILHLRTGDRVWVKRYHGSGYYSKSIPVTTFSGFKLY</sequence>
<organism evidence="3">
    <name type="scientific">Magallana gigas</name>
    <name type="common">Pacific oyster</name>
    <name type="synonym">Crassostrea gigas</name>
    <dbReference type="NCBI Taxonomy" id="29159"/>
    <lineage>
        <taxon>Eukaryota</taxon>
        <taxon>Metazoa</taxon>
        <taxon>Spiralia</taxon>
        <taxon>Lophotrochozoa</taxon>
        <taxon>Mollusca</taxon>
        <taxon>Bivalvia</taxon>
        <taxon>Autobranchia</taxon>
        <taxon>Pteriomorphia</taxon>
        <taxon>Ostreida</taxon>
        <taxon>Ostreoidea</taxon>
        <taxon>Ostreidae</taxon>
        <taxon>Magallana</taxon>
    </lineage>
</organism>
<name>K1RLH7_MAGGI</name>
<dbReference type="SMART" id="SM00110">
    <property type="entry name" value="C1Q"/>
    <property type="match status" value="1"/>
</dbReference>
<comment type="subcellular location">
    <subcellularLocation>
        <location evidence="1">Secreted</location>
    </subcellularLocation>
</comment>
<evidence type="ECO:0000313" key="3">
    <source>
        <dbReference type="EMBL" id="EKC42440.1"/>
    </source>
</evidence>
<dbReference type="EMBL" id="JH816338">
    <property type="protein sequence ID" value="EKC42440.1"/>
    <property type="molecule type" value="Genomic_DNA"/>
</dbReference>
<dbReference type="AlphaFoldDB" id="K1RLH7"/>
<dbReference type="InParanoid" id="K1RLH7"/>
<dbReference type="PANTHER" id="PTHR15427:SF33">
    <property type="entry name" value="COLLAGEN IV NC1 DOMAIN-CONTAINING PROTEIN"/>
    <property type="match status" value="1"/>
</dbReference>
<dbReference type="InterPro" id="IPR050392">
    <property type="entry name" value="Collagen/C1q_domain"/>
</dbReference>
<dbReference type="SUPFAM" id="SSF49842">
    <property type="entry name" value="TNF-like"/>
    <property type="match status" value="1"/>
</dbReference>
<dbReference type="HOGENOM" id="CLU_001074_8_0_1"/>
<accession>K1RLH7</accession>
<reference evidence="3" key="1">
    <citation type="journal article" date="2012" name="Nature">
        <title>The oyster genome reveals stress adaptation and complexity of shell formation.</title>
        <authorList>
            <person name="Zhang G."/>
            <person name="Fang X."/>
            <person name="Guo X."/>
            <person name="Li L."/>
            <person name="Luo R."/>
            <person name="Xu F."/>
            <person name="Yang P."/>
            <person name="Zhang L."/>
            <person name="Wang X."/>
            <person name="Qi H."/>
            <person name="Xiong Z."/>
            <person name="Que H."/>
            <person name="Xie Y."/>
            <person name="Holland P.W."/>
            <person name="Paps J."/>
            <person name="Zhu Y."/>
            <person name="Wu F."/>
            <person name="Chen Y."/>
            <person name="Wang J."/>
            <person name="Peng C."/>
            <person name="Meng J."/>
            <person name="Yang L."/>
            <person name="Liu J."/>
            <person name="Wen B."/>
            <person name="Zhang N."/>
            <person name="Huang Z."/>
            <person name="Zhu Q."/>
            <person name="Feng Y."/>
            <person name="Mount A."/>
            <person name="Hedgecock D."/>
            <person name="Xu Z."/>
            <person name="Liu Y."/>
            <person name="Domazet-Loso T."/>
            <person name="Du Y."/>
            <person name="Sun X."/>
            <person name="Zhang S."/>
            <person name="Liu B."/>
            <person name="Cheng P."/>
            <person name="Jiang X."/>
            <person name="Li J."/>
            <person name="Fan D."/>
            <person name="Wang W."/>
            <person name="Fu W."/>
            <person name="Wang T."/>
            <person name="Wang B."/>
            <person name="Zhang J."/>
            <person name="Peng Z."/>
            <person name="Li Y."/>
            <person name="Li N."/>
            <person name="Wang J."/>
            <person name="Chen M."/>
            <person name="He Y."/>
            <person name="Tan F."/>
            <person name="Song X."/>
            <person name="Zheng Q."/>
            <person name="Huang R."/>
            <person name="Yang H."/>
            <person name="Du X."/>
            <person name="Chen L."/>
            <person name="Yang M."/>
            <person name="Gaffney P.M."/>
            <person name="Wang S."/>
            <person name="Luo L."/>
            <person name="She Z."/>
            <person name="Ming Y."/>
            <person name="Huang W."/>
            <person name="Zhang S."/>
            <person name="Huang B."/>
            <person name="Zhang Y."/>
            <person name="Qu T."/>
            <person name="Ni P."/>
            <person name="Miao G."/>
            <person name="Wang J."/>
            <person name="Wang Q."/>
            <person name="Steinberg C.E."/>
            <person name="Wang H."/>
            <person name="Li N."/>
            <person name="Qian L."/>
            <person name="Zhang G."/>
            <person name="Li Y."/>
            <person name="Yang H."/>
            <person name="Liu X."/>
            <person name="Wang J."/>
            <person name="Yin Y."/>
            <person name="Wang J."/>
        </authorList>
    </citation>
    <scope>NUCLEOTIDE SEQUENCE [LARGE SCALE GENOMIC DNA]</scope>
    <source>
        <strain evidence="3">05x7-T-G4-1.051#20</strain>
    </source>
</reference>
<dbReference type="InterPro" id="IPR001073">
    <property type="entry name" value="C1q_dom"/>
</dbReference>
<protein>
    <submittedName>
        <fullName evidence="3">Complement C1q-like protein 2</fullName>
    </submittedName>
</protein>
<proteinExistence type="predicted"/>
<dbReference type="PRINTS" id="PR00007">
    <property type="entry name" value="COMPLEMNTC1Q"/>
</dbReference>
<dbReference type="GO" id="GO:0005581">
    <property type="term" value="C:collagen trimer"/>
    <property type="evidence" value="ECO:0007669"/>
    <property type="project" value="UniProtKB-KW"/>
</dbReference>
<dbReference type="InterPro" id="IPR008983">
    <property type="entry name" value="Tumour_necrosis_fac-like_dom"/>
</dbReference>
<gene>
    <name evidence="3" type="ORF">CGI_10016353</name>
</gene>